<dbReference type="EMBL" id="RCHS01002445">
    <property type="protein sequence ID" value="RMX47317.1"/>
    <property type="molecule type" value="Genomic_DNA"/>
</dbReference>
<feature type="compositionally biased region" description="Basic and acidic residues" evidence="1">
    <location>
        <begin position="1"/>
        <end position="16"/>
    </location>
</feature>
<keyword evidence="3" id="KW-1185">Reference proteome</keyword>
<comment type="caution">
    <text evidence="2">The sequence shown here is derived from an EMBL/GenBank/DDBJ whole genome shotgun (WGS) entry which is preliminary data.</text>
</comment>
<name>A0A3M6U129_POCDA</name>
<proteinExistence type="predicted"/>
<protein>
    <submittedName>
        <fullName evidence="2">Uncharacterized protein</fullName>
    </submittedName>
</protein>
<sequence length="89" mass="10265">MMSENGRKSPKLDGTDRNGTIITSKSGRKKTKFSPQDDSTKTWNDPKPPKTTYNLHLKNFNNDLQPPQKHLQPLENYLKLSKTKHKCLK</sequence>
<dbReference type="Proteomes" id="UP000275408">
    <property type="component" value="Unassembled WGS sequence"/>
</dbReference>
<feature type="compositionally biased region" description="Polar residues" evidence="1">
    <location>
        <begin position="33"/>
        <end position="43"/>
    </location>
</feature>
<accession>A0A3M6U129</accession>
<feature type="region of interest" description="Disordered" evidence="1">
    <location>
        <begin position="1"/>
        <end position="54"/>
    </location>
</feature>
<evidence type="ECO:0000256" key="1">
    <source>
        <dbReference type="SAM" id="MobiDB-lite"/>
    </source>
</evidence>
<organism evidence="2 3">
    <name type="scientific">Pocillopora damicornis</name>
    <name type="common">Cauliflower coral</name>
    <name type="synonym">Millepora damicornis</name>
    <dbReference type="NCBI Taxonomy" id="46731"/>
    <lineage>
        <taxon>Eukaryota</taxon>
        <taxon>Metazoa</taxon>
        <taxon>Cnidaria</taxon>
        <taxon>Anthozoa</taxon>
        <taxon>Hexacorallia</taxon>
        <taxon>Scleractinia</taxon>
        <taxon>Astrocoeniina</taxon>
        <taxon>Pocilloporidae</taxon>
        <taxon>Pocillopora</taxon>
    </lineage>
</organism>
<evidence type="ECO:0000313" key="3">
    <source>
        <dbReference type="Proteomes" id="UP000275408"/>
    </source>
</evidence>
<dbReference type="AlphaFoldDB" id="A0A3M6U129"/>
<evidence type="ECO:0000313" key="2">
    <source>
        <dbReference type="EMBL" id="RMX47317.1"/>
    </source>
</evidence>
<reference evidence="2 3" key="1">
    <citation type="journal article" date="2018" name="Sci. Rep.">
        <title>Comparative analysis of the Pocillopora damicornis genome highlights role of immune system in coral evolution.</title>
        <authorList>
            <person name="Cunning R."/>
            <person name="Bay R.A."/>
            <person name="Gillette P."/>
            <person name="Baker A.C."/>
            <person name="Traylor-Knowles N."/>
        </authorList>
    </citation>
    <scope>NUCLEOTIDE SEQUENCE [LARGE SCALE GENOMIC DNA]</scope>
    <source>
        <strain evidence="2">RSMAS</strain>
        <tissue evidence="2">Whole animal</tissue>
    </source>
</reference>
<gene>
    <name evidence="2" type="ORF">pdam_00012659</name>
</gene>